<dbReference type="GO" id="GO:0016787">
    <property type="term" value="F:hydrolase activity"/>
    <property type="evidence" value="ECO:0007669"/>
    <property type="project" value="UniProtKB-KW"/>
</dbReference>
<keyword evidence="3" id="KW-0378">Hydrolase</keyword>
<comment type="caution">
    <text evidence="3">The sequence shown here is derived from an EMBL/GenBank/DDBJ whole genome shotgun (WGS) entry which is preliminary data.</text>
</comment>
<dbReference type="Pfam" id="PF00144">
    <property type="entry name" value="Beta-lactamase"/>
    <property type="match status" value="1"/>
</dbReference>
<organism evidence="3 4">
    <name type="scientific">Nocardia higoensis</name>
    <dbReference type="NCBI Taxonomy" id="228599"/>
    <lineage>
        <taxon>Bacteria</taxon>
        <taxon>Bacillati</taxon>
        <taxon>Actinomycetota</taxon>
        <taxon>Actinomycetes</taxon>
        <taxon>Mycobacteriales</taxon>
        <taxon>Nocardiaceae</taxon>
        <taxon>Nocardia</taxon>
    </lineage>
</organism>
<name>A0ABS0DB90_9NOCA</name>
<gene>
    <name evidence="3" type="ORF">IU449_12740</name>
</gene>
<dbReference type="InterPro" id="IPR012338">
    <property type="entry name" value="Beta-lactam/transpept-like"/>
</dbReference>
<feature type="signal peptide" evidence="1">
    <location>
        <begin position="1"/>
        <end position="28"/>
    </location>
</feature>
<dbReference type="SUPFAM" id="SSF56601">
    <property type="entry name" value="beta-lactamase/transpeptidase-like"/>
    <property type="match status" value="1"/>
</dbReference>
<dbReference type="Proteomes" id="UP000707731">
    <property type="component" value="Unassembled WGS sequence"/>
</dbReference>
<dbReference type="Gene3D" id="3.40.710.10">
    <property type="entry name" value="DD-peptidase/beta-lactamase superfamily"/>
    <property type="match status" value="1"/>
</dbReference>
<evidence type="ECO:0000313" key="3">
    <source>
        <dbReference type="EMBL" id="MBF6355400.1"/>
    </source>
</evidence>
<dbReference type="RefSeq" id="WP_195001993.1">
    <property type="nucleotide sequence ID" value="NZ_JADLQN010000001.1"/>
</dbReference>
<dbReference type="PANTHER" id="PTHR43283:SF7">
    <property type="entry name" value="BETA-LACTAMASE-RELATED DOMAIN-CONTAINING PROTEIN"/>
    <property type="match status" value="1"/>
</dbReference>
<evidence type="ECO:0000256" key="1">
    <source>
        <dbReference type="SAM" id="SignalP"/>
    </source>
</evidence>
<evidence type="ECO:0000259" key="2">
    <source>
        <dbReference type="Pfam" id="PF00144"/>
    </source>
</evidence>
<protein>
    <submittedName>
        <fullName evidence="3">Serine hydrolase</fullName>
    </submittedName>
</protein>
<feature type="domain" description="Beta-lactamase-related" evidence="2">
    <location>
        <begin position="95"/>
        <end position="306"/>
    </location>
</feature>
<evidence type="ECO:0000313" key="4">
    <source>
        <dbReference type="Proteomes" id="UP000707731"/>
    </source>
</evidence>
<dbReference type="PANTHER" id="PTHR43283">
    <property type="entry name" value="BETA-LACTAMASE-RELATED"/>
    <property type="match status" value="1"/>
</dbReference>
<dbReference type="InterPro" id="IPR001466">
    <property type="entry name" value="Beta-lactam-related"/>
</dbReference>
<proteinExistence type="predicted"/>
<dbReference type="EMBL" id="JADLQN010000001">
    <property type="protein sequence ID" value="MBF6355400.1"/>
    <property type="molecule type" value="Genomic_DNA"/>
</dbReference>
<keyword evidence="4" id="KW-1185">Reference proteome</keyword>
<sequence>MRSLKSIAALAITCAALTVATISTGTLAAPAPAAADGLKHCAPPQGREFESATPEEVGIDSAALARAMVAMDNPTRLNIKLFRNNCLIATGAGNDRSADLPWNLWSATKSVLSLVAGIAVDQGKLGLDTPIGAYLPEGLGSAEHRAILVRNMLTESSGMDVAVLSEGITGITGLDSNVVAQALGTPVVHEQGTTYGYSQRGVDLLAYVVSRAVGEDLQTYAQRELFAPLGIDPATYHWARDRSGNTYGHAHLLMSPDDFAKIGLLVADRGRWGDRQIVSSEYLTAAAQPSPSMSCWGFLFVVNGEKCESEFAGLPKDSLKMSGMLRQDNFIVPSLGMVLSWTGVTVPGSAVSYPHDSLRAVTAAFRDPVLPDPGDYVPAPDVNLLDPRMTDPTATFAALGLGPYAYPGCDPIVCLGKPLPPPFADWPRGCVILGCFTPRPND</sequence>
<reference evidence="3 4" key="1">
    <citation type="submission" date="2020-10" db="EMBL/GenBank/DDBJ databases">
        <title>Identification of Nocardia species via Next-generation sequencing and recognition of intraspecies genetic diversity.</title>
        <authorList>
            <person name="Li P."/>
            <person name="Li P."/>
            <person name="Lu B."/>
        </authorList>
    </citation>
    <scope>NUCLEOTIDE SEQUENCE [LARGE SCALE GENOMIC DNA]</scope>
    <source>
        <strain evidence="3 4">BJ06-0143</strain>
    </source>
</reference>
<dbReference type="InterPro" id="IPR050789">
    <property type="entry name" value="Diverse_Enzym_Activities"/>
</dbReference>
<feature type="chain" id="PRO_5045682894" evidence="1">
    <location>
        <begin position="29"/>
        <end position="442"/>
    </location>
</feature>
<accession>A0ABS0DB90</accession>
<keyword evidence="1" id="KW-0732">Signal</keyword>